<dbReference type="EMBL" id="JAOPJF010000010">
    <property type="protein sequence ID" value="KAK1147841.1"/>
    <property type="molecule type" value="Genomic_DNA"/>
</dbReference>
<evidence type="ECO:0000313" key="2">
    <source>
        <dbReference type="Proteomes" id="UP001177260"/>
    </source>
</evidence>
<accession>A0ACC3BB63</accession>
<evidence type="ECO:0000313" key="1">
    <source>
        <dbReference type="EMBL" id="KAK1147841.1"/>
    </source>
</evidence>
<dbReference type="Proteomes" id="UP001177260">
    <property type="component" value="Unassembled WGS sequence"/>
</dbReference>
<protein>
    <submittedName>
        <fullName evidence="1">Uncharacterized protein</fullName>
    </submittedName>
</protein>
<name>A0ACC3BB63_9EURO</name>
<keyword evidence="2" id="KW-1185">Reference proteome</keyword>
<gene>
    <name evidence="1" type="ORF">N8T08_000354</name>
</gene>
<organism evidence="1 2">
    <name type="scientific">Aspergillus melleus</name>
    <dbReference type="NCBI Taxonomy" id="138277"/>
    <lineage>
        <taxon>Eukaryota</taxon>
        <taxon>Fungi</taxon>
        <taxon>Dikarya</taxon>
        <taxon>Ascomycota</taxon>
        <taxon>Pezizomycotina</taxon>
        <taxon>Eurotiomycetes</taxon>
        <taxon>Eurotiomycetidae</taxon>
        <taxon>Eurotiales</taxon>
        <taxon>Aspergillaceae</taxon>
        <taxon>Aspergillus</taxon>
        <taxon>Aspergillus subgen. Circumdati</taxon>
    </lineage>
</organism>
<proteinExistence type="predicted"/>
<comment type="caution">
    <text evidence="1">The sequence shown here is derived from an EMBL/GenBank/DDBJ whole genome shotgun (WGS) entry which is preliminary data.</text>
</comment>
<sequence>MPTPSALGLLGKLPPEVRLCIWDYPVPFNLSRLSEENKWNGKPKRSGTRLAVMCTSRILRGEISHYLYGNFQLRVHITSYNAMDPWIWFEIRRRRAIWQAVSVDEAITRGFGEFRSHKVHLTTKLHAKKVSDKGQVVMLWE</sequence>
<reference evidence="1 2" key="1">
    <citation type="journal article" date="2023" name="ACS Omega">
        <title>Identification of the Neoaspergillic Acid Biosynthesis Gene Cluster by Establishing an In Vitro CRISPR-Ribonucleoprotein Genetic System in Aspergillus melleus.</title>
        <authorList>
            <person name="Yuan B."/>
            <person name="Grau M.F."/>
            <person name="Murata R.M."/>
            <person name="Torok T."/>
            <person name="Venkateswaran K."/>
            <person name="Stajich J.E."/>
            <person name="Wang C.C.C."/>
        </authorList>
    </citation>
    <scope>NUCLEOTIDE SEQUENCE [LARGE SCALE GENOMIC DNA]</scope>
    <source>
        <strain evidence="1 2">IMV 1140</strain>
    </source>
</reference>